<dbReference type="RefSeq" id="WP_267151166.1">
    <property type="nucleotide sequence ID" value="NZ_JAPMLT010000003.1"/>
</dbReference>
<dbReference type="EMBL" id="JAPMLT010000003">
    <property type="protein sequence ID" value="MCX7569917.1"/>
    <property type="molecule type" value="Genomic_DNA"/>
</dbReference>
<evidence type="ECO:0000313" key="2">
    <source>
        <dbReference type="EMBL" id="MCX7569917.1"/>
    </source>
</evidence>
<evidence type="ECO:0000313" key="3">
    <source>
        <dbReference type="Proteomes" id="UP001208017"/>
    </source>
</evidence>
<dbReference type="InterPro" id="IPR021458">
    <property type="entry name" value="Rv0495c"/>
</dbReference>
<accession>A0ABT3X2B3</accession>
<dbReference type="Proteomes" id="UP001208017">
    <property type="component" value="Unassembled WGS sequence"/>
</dbReference>
<comment type="similarity">
    <text evidence="1">Belongs to the Rv0495c family.</text>
</comment>
<organism evidence="2 3">
    <name type="scientific">Tumebacillus lacus</name>
    <dbReference type="NCBI Taxonomy" id="2995335"/>
    <lineage>
        <taxon>Bacteria</taxon>
        <taxon>Bacillati</taxon>
        <taxon>Bacillota</taxon>
        <taxon>Bacilli</taxon>
        <taxon>Bacillales</taxon>
        <taxon>Alicyclobacillaceae</taxon>
        <taxon>Tumebacillus</taxon>
    </lineage>
</organism>
<dbReference type="Pfam" id="PF11307">
    <property type="entry name" value="DUF3109"/>
    <property type="match status" value="1"/>
</dbReference>
<sequence>MSKTWFFVGTPLELTEQEAYHLQKYSKKGRASGQIVRIDAPHLPHAFEIDTAALATPVLLDCGRCHQAHAESCCEGGFPFPPTEDLLPVLDLFSPLIAARHLDAAAQRQIREQGLFAAHLETAGHPTIATAAGGNCLFCRVEGEGPACAAHRFALEQGRGPHELKPLSCLLYPLDLIEGADGTVLLTALTADTARFSRWGEDYRLDFLCANLALRERVAAGKTDDLRPNIRRDLDEQSFAPERYRPAYLEGRETLIARYGLELYKEIESLMGGKS</sequence>
<keyword evidence="3" id="KW-1185">Reference proteome</keyword>
<protein>
    <submittedName>
        <fullName evidence="2">DUF3109 family protein</fullName>
    </submittedName>
</protein>
<comment type="caution">
    <text evidence="2">The sequence shown here is derived from an EMBL/GenBank/DDBJ whole genome shotgun (WGS) entry which is preliminary data.</text>
</comment>
<evidence type="ECO:0000256" key="1">
    <source>
        <dbReference type="ARBA" id="ARBA00093770"/>
    </source>
</evidence>
<reference evidence="2 3" key="1">
    <citation type="submission" date="2022-11" db="EMBL/GenBank/DDBJ databases">
        <title>Study of microbial diversity in lake waters.</title>
        <authorList>
            <person name="Zhang J."/>
        </authorList>
    </citation>
    <scope>NUCLEOTIDE SEQUENCE [LARGE SCALE GENOMIC DNA]</scope>
    <source>
        <strain evidence="2 3">DT12</strain>
    </source>
</reference>
<name>A0ABT3X2B3_9BACL</name>
<proteinExistence type="inferred from homology"/>
<gene>
    <name evidence="2" type="ORF">OS242_08060</name>
</gene>